<dbReference type="InterPro" id="IPR015422">
    <property type="entry name" value="PyrdxlP-dep_Trfase_small"/>
</dbReference>
<evidence type="ECO:0000256" key="2">
    <source>
        <dbReference type="SAM" id="SignalP"/>
    </source>
</evidence>
<feature type="chain" id="PRO_5017758733" evidence="2">
    <location>
        <begin position="29"/>
        <end position="441"/>
    </location>
</feature>
<dbReference type="InterPro" id="IPR000192">
    <property type="entry name" value="Aminotrans_V_dom"/>
</dbReference>
<gene>
    <name evidence="4" type="ORF">DGD08_11740</name>
</gene>
<sequence length="441" mass="47796">MTGSSRREFLRDSAVLGAASLMAPATMAAAPAFPDATAQPLSPHTGALDVVAQDEAYWKKVADQYRVTDAVTNMEAGYWGLMSQPVLAKYHEHIDRMNRENSYFARREFPPLMRNARDRVAQFVGAKPTEIALSRGATEALQALISQYNKVGPGDTVMYADLDYNAMQWAMNGLAERRGAKVARFDIPEPATHANIIEAYTKALDANPRTKLLLLTHCNNKTGLLLPVKDVAALARSRGVDVVVDAAHSFGQVPLTVDEVGADFIGLNLHKWIGAPVGAGAMYIREGKLGAIDRAHADESAPADRIDSRLHTGTVNFATVMTIPDAIDFQQSIGIPQKAARLRYLRDRWAKAVRNVKGVDVLTPDDTPLTGAITAFRLNGKGTREANNAIAKTLLDEFGVFTFQRTGIAKGDCVRVTPTLYNTPADADKLAAAIKTIVARA</sequence>
<dbReference type="InterPro" id="IPR015421">
    <property type="entry name" value="PyrdxlP-dep_Trfase_major"/>
</dbReference>
<evidence type="ECO:0000313" key="5">
    <source>
        <dbReference type="Proteomes" id="UP000264071"/>
    </source>
</evidence>
<evidence type="ECO:0000256" key="1">
    <source>
        <dbReference type="ARBA" id="ARBA00022898"/>
    </source>
</evidence>
<feature type="domain" description="Aminotransferase class V" evidence="3">
    <location>
        <begin position="101"/>
        <end position="389"/>
    </location>
</feature>
<accession>A0A3D4VAK0</accession>
<keyword evidence="1" id="KW-0663">Pyridoxal phosphate</keyword>
<keyword evidence="4" id="KW-0808">Transferase</keyword>
<feature type="signal peptide" evidence="2">
    <location>
        <begin position="1"/>
        <end position="28"/>
    </location>
</feature>
<dbReference type="PANTHER" id="PTHR43092:SF6">
    <property type="entry name" value="BLR1280 PROTEIN"/>
    <property type="match status" value="1"/>
</dbReference>
<dbReference type="InterPro" id="IPR006311">
    <property type="entry name" value="TAT_signal"/>
</dbReference>
<evidence type="ECO:0000259" key="3">
    <source>
        <dbReference type="Pfam" id="PF00266"/>
    </source>
</evidence>
<keyword evidence="2" id="KW-0732">Signal</keyword>
<dbReference type="OMA" id="AMYIREG"/>
<dbReference type="PROSITE" id="PS51318">
    <property type="entry name" value="TAT"/>
    <property type="match status" value="1"/>
</dbReference>
<protein>
    <submittedName>
        <fullName evidence="4">Aminotransferase class V-fold PLP-dependent enzyme</fullName>
    </submittedName>
</protein>
<name>A0A3D4VAK0_9BACT</name>
<dbReference type="Proteomes" id="UP000264071">
    <property type="component" value="Unassembled WGS sequence"/>
</dbReference>
<dbReference type="Pfam" id="PF00266">
    <property type="entry name" value="Aminotran_5"/>
    <property type="match status" value="1"/>
</dbReference>
<dbReference type="SUPFAM" id="SSF53383">
    <property type="entry name" value="PLP-dependent transferases"/>
    <property type="match status" value="1"/>
</dbReference>
<keyword evidence="4" id="KW-0032">Aminotransferase</keyword>
<evidence type="ECO:0000313" key="4">
    <source>
        <dbReference type="EMBL" id="HCT57864.1"/>
    </source>
</evidence>
<dbReference type="PANTHER" id="PTHR43092">
    <property type="entry name" value="L-CYSTEINE DESULFHYDRASE"/>
    <property type="match status" value="1"/>
</dbReference>
<reference evidence="4 5" key="1">
    <citation type="journal article" date="2018" name="Nat. Biotechnol.">
        <title>A standardized bacterial taxonomy based on genome phylogeny substantially revises the tree of life.</title>
        <authorList>
            <person name="Parks D.H."/>
            <person name="Chuvochina M."/>
            <person name="Waite D.W."/>
            <person name="Rinke C."/>
            <person name="Skarshewski A."/>
            <person name="Chaumeil P.A."/>
            <person name="Hugenholtz P."/>
        </authorList>
    </citation>
    <scope>NUCLEOTIDE SEQUENCE [LARGE SCALE GENOMIC DNA]</scope>
    <source>
        <strain evidence="4">UBA8844</strain>
    </source>
</reference>
<dbReference type="GO" id="GO:0008483">
    <property type="term" value="F:transaminase activity"/>
    <property type="evidence" value="ECO:0007669"/>
    <property type="project" value="UniProtKB-KW"/>
</dbReference>
<dbReference type="EMBL" id="DPIY01000010">
    <property type="protein sequence ID" value="HCT57864.1"/>
    <property type="molecule type" value="Genomic_DNA"/>
</dbReference>
<dbReference type="InterPro" id="IPR015424">
    <property type="entry name" value="PyrdxlP-dep_Trfase"/>
</dbReference>
<proteinExistence type="predicted"/>
<dbReference type="Gene3D" id="3.40.640.10">
    <property type="entry name" value="Type I PLP-dependent aspartate aminotransferase-like (Major domain)"/>
    <property type="match status" value="1"/>
</dbReference>
<dbReference type="Gene3D" id="3.90.1150.10">
    <property type="entry name" value="Aspartate Aminotransferase, domain 1"/>
    <property type="match status" value="1"/>
</dbReference>
<organism evidence="4 5">
    <name type="scientific">Gemmatimonas aurantiaca</name>
    <dbReference type="NCBI Taxonomy" id="173480"/>
    <lineage>
        <taxon>Bacteria</taxon>
        <taxon>Pseudomonadati</taxon>
        <taxon>Gemmatimonadota</taxon>
        <taxon>Gemmatimonadia</taxon>
        <taxon>Gemmatimonadales</taxon>
        <taxon>Gemmatimonadaceae</taxon>
        <taxon>Gemmatimonas</taxon>
    </lineage>
</organism>
<comment type="caution">
    <text evidence="4">The sequence shown here is derived from an EMBL/GenBank/DDBJ whole genome shotgun (WGS) entry which is preliminary data.</text>
</comment>
<dbReference type="AlphaFoldDB" id="A0A3D4VAK0"/>